<dbReference type="PANTHER" id="PTHR43668">
    <property type="entry name" value="ALLANTOINASE"/>
    <property type="match status" value="1"/>
</dbReference>
<evidence type="ECO:0000259" key="2">
    <source>
        <dbReference type="Pfam" id="PF12890"/>
    </source>
</evidence>
<dbReference type="InterPro" id="IPR050138">
    <property type="entry name" value="DHOase/Allantoinase_Hydrolase"/>
</dbReference>
<dbReference type="EC" id="3.5.2.3" evidence="3"/>
<dbReference type="AlphaFoldDB" id="A0AAE3UCR8"/>
<comment type="caution">
    <text evidence="3">The sequence shown here is derived from an EMBL/GenBank/DDBJ whole genome shotgun (WGS) entry which is preliminary data.</text>
</comment>
<feature type="domain" description="Dihydroorotase catalytic" evidence="2">
    <location>
        <begin position="57"/>
        <end position="239"/>
    </location>
</feature>
<dbReference type="CDD" id="cd01317">
    <property type="entry name" value="DHOase_IIa"/>
    <property type="match status" value="1"/>
</dbReference>
<dbReference type="EMBL" id="JASJOU010000001">
    <property type="protein sequence ID" value="MDJ1499591.1"/>
    <property type="molecule type" value="Genomic_DNA"/>
</dbReference>
<dbReference type="InterPro" id="IPR024403">
    <property type="entry name" value="DHOase_cat"/>
</dbReference>
<protein>
    <submittedName>
        <fullName evidence="3">Dihydroorotase</fullName>
        <ecNumber evidence="3">3.5.2.3</ecNumber>
    </submittedName>
</protein>
<evidence type="ECO:0000313" key="3">
    <source>
        <dbReference type="EMBL" id="MDJ1499591.1"/>
    </source>
</evidence>
<evidence type="ECO:0000313" key="4">
    <source>
        <dbReference type="Proteomes" id="UP001232063"/>
    </source>
</evidence>
<dbReference type="GO" id="GO:0005737">
    <property type="term" value="C:cytoplasm"/>
    <property type="evidence" value="ECO:0007669"/>
    <property type="project" value="TreeGrafter"/>
</dbReference>
<dbReference type="GO" id="GO:0004038">
    <property type="term" value="F:allantoinase activity"/>
    <property type="evidence" value="ECO:0007669"/>
    <property type="project" value="TreeGrafter"/>
</dbReference>
<gene>
    <name evidence="3" type="ORF">QNI22_02990</name>
</gene>
<sequence length="431" mass="47396">MTKILIQSAQILDSASPFNGQTKSILIENGIITQIADQISIQTDLTIDQPNLKVSTGWVDMRVSAPDPGYEYRESLRSVREAAAVGGFTEIALLPNTQPIIQTKGSVSYLTHTGSNHAVKIHPIAAVTIDAHGKDLTEMMDLHQAGVIAFSDGHEPLQNSDMVLKVLQYMQPFGGLFINRPEDTLLTKFGTMNEGLPATMLGMKGMPRMAESMMIMRDLRILEYTGGKIHFTCISTAESVELIRQAKQKGLQVTCDIAAHQIAFTDGDLMEFDTNLKVNPPFRGQSDIDALWIGLADGTIDAIVSDHHPLDVEVKNLEFDLASFGIIGLETAFAVLNTHNTKLSSEQLIALLSKQPRHILGLPTISISENQPANLTLFDTDTEWTFTDKDIRSLSKNTPFIGKNFKGKVWGVINQGQAKLVRQNSEIRNSK</sequence>
<dbReference type="RefSeq" id="WP_314509120.1">
    <property type="nucleotide sequence ID" value="NZ_JASJOU010000001.1"/>
</dbReference>
<dbReference type="InterPro" id="IPR004722">
    <property type="entry name" value="DHOase"/>
</dbReference>
<reference evidence="3" key="1">
    <citation type="submission" date="2023-05" db="EMBL/GenBank/DDBJ databases">
        <authorList>
            <person name="Zhang X."/>
        </authorList>
    </citation>
    <scope>NUCLEOTIDE SEQUENCE</scope>
    <source>
        <strain evidence="3">BD1B2-1</strain>
    </source>
</reference>
<keyword evidence="1" id="KW-0665">Pyrimidine biosynthesis</keyword>
<dbReference type="SUPFAM" id="SSF51338">
    <property type="entry name" value="Composite domain of metallo-dependent hydrolases"/>
    <property type="match status" value="1"/>
</dbReference>
<dbReference type="GO" id="GO:0046872">
    <property type="term" value="F:metal ion binding"/>
    <property type="evidence" value="ECO:0007669"/>
    <property type="project" value="InterPro"/>
</dbReference>
<evidence type="ECO:0000256" key="1">
    <source>
        <dbReference type="ARBA" id="ARBA00022975"/>
    </source>
</evidence>
<dbReference type="GO" id="GO:0006145">
    <property type="term" value="P:purine nucleobase catabolic process"/>
    <property type="evidence" value="ECO:0007669"/>
    <property type="project" value="TreeGrafter"/>
</dbReference>
<dbReference type="SUPFAM" id="SSF51556">
    <property type="entry name" value="Metallo-dependent hydrolases"/>
    <property type="match status" value="1"/>
</dbReference>
<dbReference type="InterPro" id="IPR011059">
    <property type="entry name" value="Metal-dep_hydrolase_composite"/>
</dbReference>
<organism evidence="3 4">
    <name type="scientific">Xanthocytophaga agilis</name>
    <dbReference type="NCBI Taxonomy" id="3048010"/>
    <lineage>
        <taxon>Bacteria</taxon>
        <taxon>Pseudomonadati</taxon>
        <taxon>Bacteroidota</taxon>
        <taxon>Cytophagia</taxon>
        <taxon>Cytophagales</taxon>
        <taxon>Rhodocytophagaceae</taxon>
        <taxon>Xanthocytophaga</taxon>
    </lineage>
</organism>
<dbReference type="Gene3D" id="3.20.20.140">
    <property type="entry name" value="Metal-dependent hydrolases"/>
    <property type="match status" value="1"/>
</dbReference>
<dbReference type="GO" id="GO:0004151">
    <property type="term" value="F:dihydroorotase activity"/>
    <property type="evidence" value="ECO:0007669"/>
    <property type="project" value="UniProtKB-EC"/>
</dbReference>
<dbReference type="InterPro" id="IPR032466">
    <property type="entry name" value="Metal_Hydrolase"/>
</dbReference>
<dbReference type="PANTHER" id="PTHR43668:SF2">
    <property type="entry name" value="ALLANTOINASE"/>
    <property type="match status" value="1"/>
</dbReference>
<dbReference type="Gene3D" id="2.30.40.10">
    <property type="entry name" value="Urease, subunit C, domain 1"/>
    <property type="match status" value="1"/>
</dbReference>
<accession>A0AAE3UCR8</accession>
<dbReference type="Proteomes" id="UP001232063">
    <property type="component" value="Unassembled WGS sequence"/>
</dbReference>
<keyword evidence="4" id="KW-1185">Reference proteome</keyword>
<proteinExistence type="predicted"/>
<dbReference type="Pfam" id="PF12890">
    <property type="entry name" value="DHOase"/>
    <property type="match status" value="1"/>
</dbReference>
<dbReference type="GO" id="GO:0006221">
    <property type="term" value="P:pyrimidine nucleotide biosynthetic process"/>
    <property type="evidence" value="ECO:0007669"/>
    <property type="project" value="UniProtKB-KW"/>
</dbReference>
<dbReference type="NCBIfam" id="TIGR00857">
    <property type="entry name" value="pyrC_multi"/>
    <property type="match status" value="1"/>
</dbReference>
<name>A0AAE3UCR8_9BACT</name>
<keyword evidence="3" id="KW-0378">Hydrolase</keyword>